<dbReference type="Pfam" id="PF00560">
    <property type="entry name" value="LRR_1"/>
    <property type="match status" value="3"/>
</dbReference>
<accession>A0AAD5C8A8</accession>
<gene>
    <name evidence="7" type="ORF">M8C21_000657</name>
</gene>
<dbReference type="SUPFAM" id="SSF52058">
    <property type="entry name" value="L domain-like"/>
    <property type="match status" value="1"/>
</dbReference>
<sequence>MRTNRIKVTRTCRKKCGRDKSKAIWCAATRAGKILGVTIKSDIDCLRSIKESLEDPENLLSSWDFNNSTEGFICGFTGIECWHPDESKVLNIRLSDMGLRGPFPLGLKKCTSLTGLDLSSNQLTGQLPSNIADVLPFVVTLDLTSNNLSGPIPPDIGNLNNINVLRLGSNQLTGQIPYELGRLYRMKEFSVADNRLSGQVPNFPTVPAESYAGNLGLCGGPLPPCKIINESDMFYKGLSMSNITSLLKRLSMVNKVKHHFIPPTPGHVLFTDQTTTEETKITAMEKYIRRLRQGFEEEIYETLGIAKKCIQTHNGGA</sequence>
<comment type="caution">
    <text evidence="7">The sequence shown here is derived from an EMBL/GenBank/DDBJ whole genome shotgun (WGS) entry which is preliminary data.</text>
</comment>
<dbReference type="InterPro" id="IPR053211">
    <property type="entry name" value="DNA_repair-toleration"/>
</dbReference>
<dbReference type="PANTHER" id="PTHR48060:SF20">
    <property type="entry name" value="LEUCINE-RICH REPEAT-CONTAINING N-TERMINAL PLANT-TYPE DOMAIN-CONTAINING PROTEIN"/>
    <property type="match status" value="1"/>
</dbReference>
<name>A0AAD5C8A8_AMBAR</name>
<dbReference type="InterPro" id="IPR032675">
    <property type="entry name" value="LRR_dom_sf"/>
</dbReference>
<keyword evidence="5" id="KW-0472">Membrane</keyword>
<reference evidence="7" key="1">
    <citation type="submission" date="2022-06" db="EMBL/GenBank/DDBJ databases">
        <title>Uncovering the hologenomic basis of an extraordinary plant invasion.</title>
        <authorList>
            <person name="Bieker V.C."/>
            <person name="Martin M.D."/>
            <person name="Gilbert T."/>
            <person name="Hodgins K."/>
            <person name="Battlay P."/>
            <person name="Petersen B."/>
            <person name="Wilson J."/>
        </authorList>
    </citation>
    <scope>NUCLEOTIDE SEQUENCE</scope>
    <source>
        <strain evidence="7">AA19_3_7</strain>
        <tissue evidence="7">Leaf</tissue>
    </source>
</reference>
<feature type="non-terminal residue" evidence="7">
    <location>
        <position position="317"/>
    </location>
</feature>
<dbReference type="EMBL" id="JAMZMK010009406">
    <property type="protein sequence ID" value="KAI7735934.1"/>
    <property type="molecule type" value="Genomic_DNA"/>
</dbReference>
<protein>
    <recommendedName>
        <fullName evidence="6">Leucine-rich repeat-containing N-terminal plant-type domain-containing protein</fullName>
    </recommendedName>
</protein>
<feature type="domain" description="Leucine-rich repeat-containing N-terminal plant-type" evidence="6">
    <location>
        <begin position="40"/>
        <end position="82"/>
    </location>
</feature>
<evidence type="ECO:0000256" key="1">
    <source>
        <dbReference type="ARBA" id="ARBA00004370"/>
    </source>
</evidence>
<keyword evidence="4" id="KW-0677">Repeat</keyword>
<organism evidence="7 8">
    <name type="scientific">Ambrosia artemisiifolia</name>
    <name type="common">Common ragweed</name>
    <dbReference type="NCBI Taxonomy" id="4212"/>
    <lineage>
        <taxon>Eukaryota</taxon>
        <taxon>Viridiplantae</taxon>
        <taxon>Streptophyta</taxon>
        <taxon>Embryophyta</taxon>
        <taxon>Tracheophyta</taxon>
        <taxon>Spermatophyta</taxon>
        <taxon>Magnoliopsida</taxon>
        <taxon>eudicotyledons</taxon>
        <taxon>Gunneridae</taxon>
        <taxon>Pentapetalae</taxon>
        <taxon>asterids</taxon>
        <taxon>campanulids</taxon>
        <taxon>Asterales</taxon>
        <taxon>Asteraceae</taxon>
        <taxon>Asteroideae</taxon>
        <taxon>Heliantheae alliance</taxon>
        <taxon>Heliantheae</taxon>
        <taxon>Ambrosia</taxon>
    </lineage>
</organism>
<keyword evidence="3" id="KW-0732">Signal</keyword>
<dbReference type="AlphaFoldDB" id="A0AAD5C8A8"/>
<evidence type="ECO:0000256" key="2">
    <source>
        <dbReference type="ARBA" id="ARBA00022614"/>
    </source>
</evidence>
<evidence type="ECO:0000256" key="5">
    <source>
        <dbReference type="ARBA" id="ARBA00023136"/>
    </source>
</evidence>
<proteinExistence type="predicted"/>
<dbReference type="InterPro" id="IPR013210">
    <property type="entry name" value="LRR_N_plant-typ"/>
</dbReference>
<evidence type="ECO:0000256" key="3">
    <source>
        <dbReference type="ARBA" id="ARBA00022729"/>
    </source>
</evidence>
<dbReference type="Gene3D" id="3.80.10.10">
    <property type="entry name" value="Ribonuclease Inhibitor"/>
    <property type="match status" value="1"/>
</dbReference>
<evidence type="ECO:0000256" key="4">
    <source>
        <dbReference type="ARBA" id="ARBA00022737"/>
    </source>
</evidence>
<dbReference type="PANTHER" id="PTHR48060">
    <property type="entry name" value="DNA DAMAGE-REPAIR/TOLERATION PROTEIN DRT100"/>
    <property type="match status" value="1"/>
</dbReference>
<dbReference type="Pfam" id="PF08263">
    <property type="entry name" value="LRRNT_2"/>
    <property type="match status" value="1"/>
</dbReference>
<dbReference type="Proteomes" id="UP001206925">
    <property type="component" value="Unassembled WGS sequence"/>
</dbReference>
<evidence type="ECO:0000313" key="8">
    <source>
        <dbReference type="Proteomes" id="UP001206925"/>
    </source>
</evidence>
<evidence type="ECO:0000259" key="6">
    <source>
        <dbReference type="Pfam" id="PF08263"/>
    </source>
</evidence>
<keyword evidence="2" id="KW-0433">Leucine-rich repeat</keyword>
<keyword evidence="8" id="KW-1185">Reference proteome</keyword>
<dbReference type="InterPro" id="IPR001611">
    <property type="entry name" value="Leu-rich_rpt"/>
</dbReference>
<dbReference type="FunFam" id="3.80.10.10:FF:000400">
    <property type="entry name" value="Nuclear pore complex protein NUP107"/>
    <property type="match status" value="1"/>
</dbReference>
<evidence type="ECO:0000313" key="7">
    <source>
        <dbReference type="EMBL" id="KAI7735934.1"/>
    </source>
</evidence>
<dbReference type="GO" id="GO:0016020">
    <property type="term" value="C:membrane"/>
    <property type="evidence" value="ECO:0007669"/>
    <property type="project" value="UniProtKB-SubCell"/>
</dbReference>
<comment type="subcellular location">
    <subcellularLocation>
        <location evidence="1">Membrane</location>
    </subcellularLocation>
</comment>